<dbReference type="Proteomes" id="UP000288805">
    <property type="component" value="Unassembled WGS sequence"/>
</dbReference>
<name>A0A438FZ74_VITVI</name>
<gene>
    <name evidence="1" type="ORF">CK203_049586</name>
</gene>
<dbReference type="SUPFAM" id="SSF160897">
    <property type="entry name" value="Taf5 N-terminal domain-like"/>
    <property type="match status" value="1"/>
</dbReference>
<reference evidence="1 2" key="1">
    <citation type="journal article" date="2018" name="PLoS Genet.">
        <title>Population sequencing reveals clonal diversity and ancestral inbreeding in the grapevine cultivar Chardonnay.</title>
        <authorList>
            <person name="Roach M.J."/>
            <person name="Johnson D.L."/>
            <person name="Bohlmann J."/>
            <person name="van Vuuren H.J."/>
            <person name="Jones S.J."/>
            <person name="Pretorius I.S."/>
            <person name="Schmidt S.A."/>
            <person name="Borneman A.R."/>
        </authorList>
    </citation>
    <scope>NUCLEOTIDE SEQUENCE [LARGE SCALE GENOMIC DNA]</scope>
    <source>
        <strain evidence="2">cv. Chardonnay</strain>
        <tissue evidence="1">Leaf</tissue>
    </source>
</reference>
<evidence type="ECO:0000313" key="1">
    <source>
        <dbReference type="EMBL" id="RVW65266.1"/>
    </source>
</evidence>
<dbReference type="AlphaFoldDB" id="A0A438FZ74"/>
<dbReference type="InterPro" id="IPR037264">
    <property type="entry name" value="TFIID_NTD2_sf"/>
</dbReference>
<organism evidence="1 2">
    <name type="scientific">Vitis vinifera</name>
    <name type="common">Grape</name>
    <dbReference type="NCBI Taxonomy" id="29760"/>
    <lineage>
        <taxon>Eukaryota</taxon>
        <taxon>Viridiplantae</taxon>
        <taxon>Streptophyta</taxon>
        <taxon>Embryophyta</taxon>
        <taxon>Tracheophyta</taxon>
        <taxon>Spermatophyta</taxon>
        <taxon>Magnoliopsida</taxon>
        <taxon>eudicotyledons</taxon>
        <taxon>Gunneridae</taxon>
        <taxon>Pentapetalae</taxon>
        <taxon>rosids</taxon>
        <taxon>Vitales</taxon>
        <taxon>Vitaceae</taxon>
        <taxon>Viteae</taxon>
        <taxon>Vitis</taxon>
    </lineage>
</organism>
<protein>
    <submittedName>
        <fullName evidence="1">Uncharacterized protein</fullName>
    </submittedName>
</protein>
<sequence length="243" mass="28206">MFSPYWLWLDGLLYPLEQITLDIDANTPTNSRVVLKRSKMDLMCLNGGVSLPTIEYFETGLRFISLFFRSENIPARYHEGYSKLRSWTYSSLDLYKLYVEFSWIQVCKPKVEGGLGLESISLRNRVILGKWPWRFPKESTALWHKVILSIYETHPNGFSSPLLSNNFHMERLERQYKRVAMKWWLRVEGGRKKGGGGRLVAVAESRETSLVLMLEHCRVASTFKALEATKRREGSRDGAMDEK</sequence>
<accession>A0A438FZ74</accession>
<proteinExistence type="predicted"/>
<dbReference type="EMBL" id="QGNW01000690">
    <property type="protein sequence ID" value="RVW65266.1"/>
    <property type="molecule type" value="Genomic_DNA"/>
</dbReference>
<comment type="caution">
    <text evidence="1">The sequence shown here is derived from an EMBL/GenBank/DDBJ whole genome shotgun (WGS) entry which is preliminary data.</text>
</comment>
<evidence type="ECO:0000313" key="2">
    <source>
        <dbReference type="Proteomes" id="UP000288805"/>
    </source>
</evidence>